<comment type="caution">
    <text evidence="1">The sequence shown here is derived from an EMBL/GenBank/DDBJ whole genome shotgun (WGS) entry which is preliminary data.</text>
</comment>
<dbReference type="AlphaFoldDB" id="A0AAN9PVG1"/>
<organism evidence="1 2">
    <name type="scientific">Canavalia gladiata</name>
    <name type="common">Sword bean</name>
    <name type="synonym">Dolichos gladiatus</name>
    <dbReference type="NCBI Taxonomy" id="3824"/>
    <lineage>
        <taxon>Eukaryota</taxon>
        <taxon>Viridiplantae</taxon>
        <taxon>Streptophyta</taxon>
        <taxon>Embryophyta</taxon>
        <taxon>Tracheophyta</taxon>
        <taxon>Spermatophyta</taxon>
        <taxon>Magnoliopsida</taxon>
        <taxon>eudicotyledons</taxon>
        <taxon>Gunneridae</taxon>
        <taxon>Pentapetalae</taxon>
        <taxon>rosids</taxon>
        <taxon>fabids</taxon>
        <taxon>Fabales</taxon>
        <taxon>Fabaceae</taxon>
        <taxon>Papilionoideae</taxon>
        <taxon>50 kb inversion clade</taxon>
        <taxon>NPAAA clade</taxon>
        <taxon>indigoferoid/millettioid clade</taxon>
        <taxon>Phaseoleae</taxon>
        <taxon>Canavalia</taxon>
    </lineage>
</organism>
<dbReference type="Proteomes" id="UP001367508">
    <property type="component" value="Unassembled WGS sequence"/>
</dbReference>
<protein>
    <submittedName>
        <fullName evidence="1">Uncharacterized protein</fullName>
    </submittedName>
</protein>
<reference evidence="1 2" key="1">
    <citation type="submission" date="2024-01" db="EMBL/GenBank/DDBJ databases">
        <title>The genomes of 5 underutilized Papilionoideae crops provide insights into root nodulation and disease resistanc.</title>
        <authorList>
            <person name="Jiang F."/>
        </authorList>
    </citation>
    <scope>NUCLEOTIDE SEQUENCE [LARGE SCALE GENOMIC DNA]</scope>
    <source>
        <strain evidence="1">LVBAO_FW01</strain>
        <tissue evidence="1">Leaves</tissue>
    </source>
</reference>
<evidence type="ECO:0000313" key="2">
    <source>
        <dbReference type="Proteomes" id="UP001367508"/>
    </source>
</evidence>
<accession>A0AAN9PVG1</accession>
<proteinExistence type="predicted"/>
<sequence length="117" mass="13631">MGSPKDSGFEGYWWMLESSCHNELECAAELSYEKPTLTLRGGLKEWNQTLASKVKQYRTRAYWELYSTKKLTPLCYYIVNGGGRGGFIRYFTLHGKAEIQLECSLLFYSFRLMRQSD</sequence>
<name>A0AAN9PVG1_CANGL</name>
<dbReference type="EMBL" id="JAYMYQ010000009">
    <property type="protein sequence ID" value="KAK7313820.1"/>
    <property type="molecule type" value="Genomic_DNA"/>
</dbReference>
<gene>
    <name evidence="1" type="ORF">VNO77_39022</name>
</gene>
<evidence type="ECO:0000313" key="1">
    <source>
        <dbReference type="EMBL" id="KAK7313820.1"/>
    </source>
</evidence>
<keyword evidence="2" id="KW-1185">Reference proteome</keyword>